<protein>
    <submittedName>
        <fullName evidence="2">Uncharacterized protein</fullName>
    </submittedName>
</protein>
<evidence type="ECO:0000313" key="3">
    <source>
        <dbReference type="Proteomes" id="UP000298327"/>
    </source>
</evidence>
<feature type="compositionally biased region" description="Basic and acidic residues" evidence="1">
    <location>
        <begin position="74"/>
        <end position="99"/>
    </location>
</feature>
<reference evidence="2 3" key="1">
    <citation type="submission" date="2019-02" db="EMBL/GenBank/DDBJ databases">
        <title>Genome sequencing of the rare red list fungi Dentipellis fragilis.</title>
        <authorList>
            <person name="Buettner E."/>
            <person name="Kellner H."/>
        </authorList>
    </citation>
    <scope>NUCLEOTIDE SEQUENCE [LARGE SCALE GENOMIC DNA]</scope>
    <source>
        <strain evidence="2 3">DSM 105465</strain>
    </source>
</reference>
<feature type="region of interest" description="Disordered" evidence="1">
    <location>
        <begin position="1"/>
        <end position="99"/>
    </location>
</feature>
<evidence type="ECO:0000256" key="1">
    <source>
        <dbReference type="SAM" id="MobiDB-lite"/>
    </source>
</evidence>
<comment type="caution">
    <text evidence="2">The sequence shown here is derived from an EMBL/GenBank/DDBJ whole genome shotgun (WGS) entry which is preliminary data.</text>
</comment>
<dbReference type="Proteomes" id="UP000298327">
    <property type="component" value="Unassembled WGS sequence"/>
</dbReference>
<dbReference type="AlphaFoldDB" id="A0A4Y9Z4X6"/>
<name>A0A4Y9Z4X6_9AGAM</name>
<keyword evidence="3" id="KW-1185">Reference proteome</keyword>
<sequence length="146" mass="16094">MATPNPFSGCKGPSAGPPFALNGRPASERPKGSLPTYSRPQPWRPSLPHTVRTPGYSAKNTRLNKGPEGALARKYREEEKSFADSHRDRSKRVQHDKDVEDLHREADKITQETIFVFQSLVGGAYAVKDTLKGIQIAEADRKAPGN</sequence>
<dbReference type="EMBL" id="SEOQ01000163">
    <property type="protein sequence ID" value="TFY68389.1"/>
    <property type="molecule type" value="Genomic_DNA"/>
</dbReference>
<accession>A0A4Y9Z4X6</accession>
<proteinExistence type="predicted"/>
<gene>
    <name evidence="2" type="ORF">EVG20_g3578</name>
</gene>
<organism evidence="2 3">
    <name type="scientific">Dentipellis fragilis</name>
    <dbReference type="NCBI Taxonomy" id="205917"/>
    <lineage>
        <taxon>Eukaryota</taxon>
        <taxon>Fungi</taxon>
        <taxon>Dikarya</taxon>
        <taxon>Basidiomycota</taxon>
        <taxon>Agaricomycotina</taxon>
        <taxon>Agaricomycetes</taxon>
        <taxon>Russulales</taxon>
        <taxon>Hericiaceae</taxon>
        <taxon>Dentipellis</taxon>
    </lineage>
</organism>
<evidence type="ECO:0000313" key="2">
    <source>
        <dbReference type="EMBL" id="TFY68389.1"/>
    </source>
</evidence>